<proteinExistence type="predicted"/>
<dbReference type="Pfam" id="PF02518">
    <property type="entry name" value="HATPase_c"/>
    <property type="match status" value="1"/>
</dbReference>
<feature type="transmembrane region" description="Helical" evidence="9">
    <location>
        <begin position="52"/>
        <end position="70"/>
    </location>
</feature>
<feature type="domain" description="Histidine kinase" evidence="10">
    <location>
        <begin position="225"/>
        <end position="440"/>
    </location>
</feature>
<dbReference type="InterPro" id="IPR036890">
    <property type="entry name" value="HATPase_C_sf"/>
</dbReference>
<dbReference type="Proteomes" id="UP000006431">
    <property type="component" value="Unassembled WGS sequence"/>
</dbReference>
<dbReference type="eggNOG" id="COG4191">
    <property type="taxonomic scope" value="Bacteria"/>
</dbReference>
<keyword evidence="7" id="KW-0067">ATP-binding</keyword>
<feature type="transmembrane region" description="Helical" evidence="9">
    <location>
        <begin position="77"/>
        <end position="97"/>
    </location>
</feature>
<keyword evidence="9" id="KW-0812">Transmembrane</keyword>
<evidence type="ECO:0000256" key="6">
    <source>
        <dbReference type="ARBA" id="ARBA00022777"/>
    </source>
</evidence>
<dbReference type="OrthoDB" id="9777714at2"/>
<dbReference type="HOGENOM" id="CLU_621001_0_0_7"/>
<dbReference type="SUPFAM" id="SSF55874">
    <property type="entry name" value="ATPase domain of HSP90 chaperone/DNA topoisomerase II/histidine kinase"/>
    <property type="match status" value="1"/>
</dbReference>
<dbReference type="EMBL" id="AFRZ01000001">
    <property type="protein sequence ID" value="EHP29283.1"/>
    <property type="molecule type" value="Genomic_DNA"/>
</dbReference>
<dbReference type="EC" id="2.7.13.3" evidence="2"/>
<dbReference type="GO" id="GO:0000155">
    <property type="term" value="F:phosphorelay sensor kinase activity"/>
    <property type="evidence" value="ECO:0007669"/>
    <property type="project" value="InterPro"/>
</dbReference>
<feature type="transmembrane region" description="Helical" evidence="9">
    <location>
        <begin position="25"/>
        <end position="46"/>
    </location>
</feature>
<evidence type="ECO:0000256" key="8">
    <source>
        <dbReference type="ARBA" id="ARBA00023012"/>
    </source>
</evidence>
<dbReference type="InterPro" id="IPR003661">
    <property type="entry name" value="HisK_dim/P_dom"/>
</dbReference>
<feature type="transmembrane region" description="Helical" evidence="9">
    <location>
        <begin position="126"/>
        <end position="145"/>
    </location>
</feature>
<evidence type="ECO:0000256" key="4">
    <source>
        <dbReference type="ARBA" id="ARBA00022679"/>
    </source>
</evidence>
<dbReference type="InterPro" id="IPR036097">
    <property type="entry name" value="HisK_dim/P_sf"/>
</dbReference>
<evidence type="ECO:0000256" key="7">
    <source>
        <dbReference type="ARBA" id="ARBA00022840"/>
    </source>
</evidence>
<name>B6BMD9_SULGG</name>
<evidence type="ECO:0000313" key="11">
    <source>
        <dbReference type="EMBL" id="EHP29283.1"/>
    </source>
</evidence>
<comment type="caution">
    <text evidence="11">The sequence shown here is derived from an EMBL/GenBank/DDBJ whole genome shotgun (WGS) entry which is preliminary data.</text>
</comment>
<keyword evidence="9" id="KW-1133">Transmembrane helix</keyword>
<gene>
    <name evidence="11" type="ORF">SMGD1_0756</name>
</gene>
<keyword evidence="12" id="KW-1185">Reference proteome</keyword>
<dbReference type="GO" id="GO:0005524">
    <property type="term" value="F:ATP binding"/>
    <property type="evidence" value="ECO:0007669"/>
    <property type="project" value="UniProtKB-KW"/>
</dbReference>
<dbReference type="STRING" id="929558.SMGD1_0756"/>
<dbReference type="PANTHER" id="PTHR43065:SF46">
    <property type="entry name" value="C4-DICARBOXYLATE TRANSPORT SENSOR PROTEIN DCTB"/>
    <property type="match status" value="1"/>
</dbReference>
<accession>B6BMD9</accession>
<evidence type="ECO:0000256" key="9">
    <source>
        <dbReference type="SAM" id="Phobius"/>
    </source>
</evidence>
<keyword evidence="9" id="KW-0472">Membrane</keyword>
<dbReference type="CDD" id="cd00082">
    <property type="entry name" value="HisKA"/>
    <property type="match status" value="1"/>
</dbReference>
<evidence type="ECO:0000256" key="3">
    <source>
        <dbReference type="ARBA" id="ARBA00022553"/>
    </source>
</evidence>
<evidence type="ECO:0000256" key="5">
    <source>
        <dbReference type="ARBA" id="ARBA00022741"/>
    </source>
</evidence>
<feature type="transmembrane region" description="Helical" evidence="9">
    <location>
        <begin position="151"/>
        <end position="171"/>
    </location>
</feature>
<keyword evidence="8" id="KW-0902">Two-component regulatory system</keyword>
<organism evidence="11 12">
    <name type="scientific">Sulfurimonas gotlandica (strain DSM 19862 / JCM 16533 / GD1)</name>
    <dbReference type="NCBI Taxonomy" id="929558"/>
    <lineage>
        <taxon>Bacteria</taxon>
        <taxon>Pseudomonadati</taxon>
        <taxon>Campylobacterota</taxon>
        <taxon>Epsilonproteobacteria</taxon>
        <taxon>Campylobacterales</taxon>
        <taxon>Sulfurimonadaceae</taxon>
        <taxon>Sulfurimonas</taxon>
    </lineage>
</organism>
<evidence type="ECO:0000259" key="10">
    <source>
        <dbReference type="PROSITE" id="PS50109"/>
    </source>
</evidence>
<dbReference type="PATRIC" id="fig|929558.5.peg.755"/>
<accession>H1FWP2</accession>
<protein>
    <recommendedName>
        <fullName evidence="2">histidine kinase</fullName>
        <ecNumber evidence="2">2.7.13.3</ecNumber>
    </recommendedName>
</protein>
<dbReference type="InterPro" id="IPR005467">
    <property type="entry name" value="His_kinase_dom"/>
</dbReference>
<dbReference type="InterPro" id="IPR004358">
    <property type="entry name" value="Sig_transdc_His_kin-like_C"/>
</dbReference>
<dbReference type="AlphaFoldDB" id="B6BMD9"/>
<dbReference type="Gene3D" id="3.30.565.10">
    <property type="entry name" value="Histidine kinase-like ATPase, C-terminal domain"/>
    <property type="match status" value="1"/>
</dbReference>
<dbReference type="RefSeq" id="WP_008339182.1">
    <property type="nucleotide sequence ID" value="NZ_AFRZ01000001.1"/>
</dbReference>
<keyword evidence="4" id="KW-0808">Transferase</keyword>
<keyword evidence="3" id="KW-0597">Phosphoprotein</keyword>
<keyword evidence="6 11" id="KW-0418">Kinase</keyword>
<dbReference type="SUPFAM" id="SSF47384">
    <property type="entry name" value="Homodimeric domain of signal transducing histidine kinase"/>
    <property type="match status" value="1"/>
</dbReference>
<sequence>MIDNFFTSGWLFNESERDLESRYQMVNIGLLLSSISLIYGMLGNIIRDVSGLIMLEFFLLCVNLILFFILRKYRESFENVSLVITAQFTFLFLFLVYISEPSALKHIWLFTYPIILLYFQNTRNAIYWLIFTLIILLIAPVQAFVEVQYSLFQVTYISFVLIVVSVIIYFYQVKMDAAKDLILEQQDMLRKFNVELADQLKELKLQDQLLTAQSKQAVMGEMISMIAHQWRQPLSTITLQISNLHIKKALGKEVGEEEVDKTLSEISDTILYLSDTVDDFQTYFHPHKEISRIEVHELIQRAINFTLPRVNEKGIEIVLQKSDKAIISTYINEIIQVLLNILNNAIDALNEANKENPKIIISLQNNQKSIVVKIKDNADGIKDENISHLFEPYFSTKCKNGTGLGLYMSQMIMQKQFGTMIEVKTSSNGSTFIIEIPRSVS</sequence>
<dbReference type="PANTHER" id="PTHR43065">
    <property type="entry name" value="SENSOR HISTIDINE KINASE"/>
    <property type="match status" value="1"/>
</dbReference>
<comment type="catalytic activity">
    <reaction evidence="1">
        <text>ATP + protein L-histidine = ADP + protein N-phospho-L-histidine.</text>
        <dbReference type="EC" id="2.7.13.3"/>
    </reaction>
</comment>
<dbReference type="PROSITE" id="PS50109">
    <property type="entry name" value="HIS_KIN"/>
    <property type="match status" value="1"/>
</dbReference>
<evidence type="ECO:0000313" key="12">
    <source>
        <dbReference type="Proteomes" id="UP000006431"/>
    </source>
</evidence>
<dbReference type="InterPro" id="IPR003594">
    <property type="entry name" value="HATPase_dom"/>
</dbReference>
<dbReference type="SMART" id="SM00387">
    <property type="entry name" value="HATPase_c"/>
    <property type="match status" value="1"/>
</dbReference>
<keyword evidence="5" id="KW-0547">Nucleotide-binding</keyword>
<feature type="transmembrane region" description="Helical" evidence="9">
    <location>
        <begin position="103"/>
        <end position="119"/>
    </location>
</feature>
<evidence type="ECO:0000256" key="2">
    <source>
        <dbReference type="ARBA" id="ARBA00012438"/>
    </source>
</evidence>
<evidence type="ECO:0000256" key="1">
    <source>
        <dbReference type="ARBA" id="ARBA00000085"/>
    </source>
</evidence>
<dbReference type="PRINTS" id="PR00344">
    <property type="entry name" value="BCTRLSENSOR"/>
</dbReference>
<reference evidence="11 12" key="1">
    <citation type="journal article" date="2012" name="Proc. Natl. Acad. Sci. U.S.A.">
        <title>Genome and physiology of a model Epsilonproteobacterium responsible for sulfide detoxification in marine oxygen depletion zones.</title>
        <authorList>
            <person name="Grote J."/>
            <person name="Schott T."/>
            <person name="Bruckner C.G."/>
            <person name="Glockner F.O."/>
            <person name="Jost G."/>
            <person name="Teeling H."/>
            <person name="Labrenz M."/>
            <person name="Jurgens K."/>
        </authorList>
    </citation>
    <scope>NUCLEOTIDE SEQUENCE [LARGE SCALE GENOMIC DNA]</scope>
    <source>
        <strain evidence="11 12">GD1</strain>
    </source>
</reference>
<dbReference type="Gene3D" id="1.10.287.130">
    <property type="match status" value="1"/>
</dbReference>